<feature type="compositionally biased region" description="Low complexity" evidence="8">
    <location>
        <begin position="7"/>
        <end position="17"/>
    </location>
</feature>
<evidence type="ECO:0000256" key="6">
    <source>
        <dbReference type="ARBA" id="ARBA00022786"/>
    </source>
</evidence>
<dbReference type="InterPro" id="IPR003613">
    <property type="entry name" value="Ubox_domain"/>
</dbReference>
<evidence type="ECO:0000256" key="1">
    <source>
        <dbReference type="ARBA" id="ARBA00000900"/>
    </source>
</evidence>
<dbReference type="PANTHER" id="PTHR23315:SF265">
    <property type="entry name" value="U-BOX DOMAIN-CONTAINING PROTEIN 46-RELATED"/>
    <property type="match status" value="1"/>
</dbReference>
<dbReference type="InterPro" id="IPR013083">
    <property type="entry name" value="Znf_RING/FYVE/PHD"/>
</dbReference>
<comment type="pathway">
    <text evidence="2">Protein modification; protein ubiquitination.</text>
</comment>
<dbReference type="CDD" id="cd16664">
    <property type="entry name" value="RING-Ubox_PUB"/>
    <property type="match status" value="1"/>
</dbReference>
<sequence>MAEEAESSSAVAVLPPKAKAEEAESSSAVAVLPPKAKAEEVKKELQSLIQRVLDADNPAFEDIDRSMHALRSLKDLTLVTLFPPEFICPLSGLVMIDPVVISSGQTFDRSSIQKWLKDDNRICPRTKEVLTNVILIPNVVIKKLISSWCKERGFMLPNSREDIDEEETIPNQNRGVLKSLLEKLCYSALSGRKMAAKDLKRKTKESIIDSAQFGEISHGICYIVEALSSRMADKDPQLKGDLIKIIFNLSQHDVNKRLLGEYPNVIPLLIQALSTRSIDIRMKAASTLILLSCLDSNSKKIRELGALKPLIELLDAGHPQAMKAAASAIFNLSIADENKHRVISDGAIGVIMKKLEPDFLWDVLFPILALLSTQQEVIDEMAKLGAVPFLLHIIKRRKTSADNKEKCIVMLHNICSNDRARLREIKREEVTYHTISQLSYIGTSKARRKANALLQLLDREILL</sequence>
<feature type="domain" description="U-box" evidence="9">
    <location>
        <begin position="81"/>
        <end position="155"/>
    </location>
</feature>
<dbReference type="PANTHER" id="PTHR23315">
    <property type="entry name" value="U BOX DOMAIN-CONTAINING"/>
    <property type="match status" value="1"/>
</dbReference>
<dbReference type="SUPFAM" id="SSF57850">
    <property type="entry name" value="RING/U-box"/>
    <property type="match status" value="1"/>
</dbReference>
<dbReference type="Pfam" id="PF04564">
    <property type="entry name" value="U-box"/>
    <property type="match status" value="1"/>
</dbReference>
<protein>
    <recommendedName>
        <fullName evidence="3">RING-type E3 ubiquitin transferase</fullName>
        <ecNumber evidence="3">2.3.2.27</ecNumber>
    </recommendedName>
</protein>
<evidence type="ECO:0000256" key="8">
    <source>
        <dbReference type="SAM" id="MobiDB-lite"/>
    </source>
</evidence>
<dbReference type="GO" id="GO:0061630">
    <property type="term" value="F:ubiquitin protein ligase activity"/>
    <property type="evidence" value="ECO:0007669"/>
    <property type="project" value="UniProtKB-EC"/>
</dbReference>
<proteinExistence type="predicted"/>
<dbReference type="PROSITE" id="PS51698">
    <property type="entry name" value="U_BOX"/>
    <property type="match status" value="1"/>
</dbReference>
<organism evidence="10 11">
    <name type="scientific">Cinchona calisaya</name>
    <dbReference type="NCBI Taxonomy" id="153742"/>
    <lineage>
        <taxon>Eukaryota</taxon>
        <taxon>Viridiplantae</taxon>
        <taxon>Streptophyta</taxon>
        <taxon>Embryophyta</taxon>
        <taxon>Tracheophyta</taxon>
        <taxon>Spermatophyta</taxon>
        <taxon>Magnoliopsida</taxon>
        <taxon>eudicotyledons</taxon>
        <taxon>Gunneridae</taxon>
        <taxon>Pentapetalae</taxon>
        <taxon>asterids</taxon>
        <taxon>lamiids</taxon>
        <taxon>Gentianales</taxon>
        <taxon>Rubiaceae</taxon>
        <taxon>Cinchonoideae</taxon>
        <taxon>Cinchoneae</taxon>
        <taxon>Cinchona</taxon>
    </lineage>
</organism>
<dbReference type="SMART" id="SM00504">
    <property type="entry name" value="Ubox"/>
    <property type="match status" value="1"/>
</dbReference>
<dbReference type="InterPro" id="IPR011989">
    <property type="entry name" value="ARM-like"/>
</dbReference>
<dbReference type="EC" id="2.3.2.27" evidence="3"/>
<evidence type="ECO:0000313" key="10">
    <source>
        <dbReference type="EMBL" id="KAL3520585.1"/>
    </source>
</evidence>
<evidence type="ECO:0000256" key="4">
    <source>
        <dbReference type="ARBA" id="ARBA00022679"/>
    </source>
</evidence>
<dbReference type="Gene3D" id="3.30.40.10">
    <property type="entry name" value="Zinc/RING finger domain, C3HC4 (zinc finger)"/>
    <property type="match status" value="1"/>
</dbReference>
<comment type="catalytic activity">
    <reaction evidence="1">
        <text>S-ubiquitinyl-[E2 ubiquitin-conjugating enzyme]-L-cysteine + [acceptor protein]-L-lysine = [E2 ubiquitin-conjugating enzyme]-L-cysteine + N(6)-ubiquitinyl-[acceptor protein]-L-lysine.</text>
        <dbReference type="EC" id="2.3.2.27"/>
    </reaction>
</comment>
<keyword evidence="5" id="KW-0677">Repeat</keyword>
<evidence type="ECO:0000256" key="3">
    <source>
        <dbReference type="ARBA" id="ARBA00012483"/>
    </source>
</evidence>
<evidence type="ECO:0000313" key="11">
    <source>
        <dbReference type="Proteomes" id="UP001630127"/>
    </source>
</evidence>
<dbReference type="SMART" id="SM00185">
    <property type="entry name" value="ARM"/>
    <property type="match status" value="2"/>
</dbReference>
<feature type="region of interest" description="Disordered" evidence="8">
    <location>
        <begin position="1"/>
        <end position="29"/>
    </location>
</feature>
<accession>A0ABD2ZQG4</accession>
<keyword evidence="6" id="KW-0833">Ubl conjugation pathway</keyword>
<gene>
    <name evidence="10" type="ORF">ACH5RR_018734</name>
</gene>
<dbReference type="InterPro" id="IPR016024">
    <property type="entry name" value="ARM-type_fold"/>
</dbReference>
<feature type="repeat" description="ARM" evidence="7">
    <location>
        <begin position="305"/>
        <end position="347"/>
    </location>
</feature>
<keyword evidence="4" id="KW-0808">Transferase</keyword>
<comment type="caution">
    <text evidence="10">The sequence shown here is derived from an EMBL/GenBank/DDBJ whole genome shotgun (WGS) entry which is preliminary data.</text>
</comment>
<evidence type="ECO:0000256" key="7">
    <source>
        <dbReference type="PROSITE-ProRule" id="PRU00259"/>
    </source>
</evidence>
<evidence type="ECO:0000256" key="5">
    <source>
        <dbReference type="ARBA" id="ARBA00022737"/>
    </source>
</evidence>
<dbReference type="Gene3D" id="1.25.10.10">
    <property type="entry name" value="Leucine-rich Repeat Variant"/>
    <property type="match status" value="1"/>
</dbReference>
<dbReference type="PROSITE" id="PS50176">
    <property type="entry name" value="ARM_REPEAT"/>
    <property type="match status" value="1"/>
</dbReference>
<evidence type="ECO:0000256" key="2">
    <source>
        <dbReference type="ARBA" id="ARBA00004906"/>
    </source>
</evidence>
<dbReference type="SUPFAM" id="SSF48371">
    <property type="entry name" value="ARM repeat"/>
    <property type="match status" value="1"/>
</dbReference>
<dbReference type="EMBL" id="JBJUIK010000008">
    <property type="protein sequence ID" value="KAL3520585.1"/>
    <property type="molecule type" value="Genomic_DNA"/>
</dbReference>
<keyword evidence="11" id="KW-1185">Reference proteome</keyword>
<dbReference type="InterPro" id="IPR045210">
    <property type="entry name" value="RING-Ubox_PUB"/>
</dbReference>
<dbReference type="Proteomes" id="UP001630127">
    <property type="component" value="Unassembled WGS sequence"/>
</dbReference>
<dbReference type="InterPro" id="IPR000225">
    <property type="entry name" value="Armadillo"/>
</dbReference>
<dbReference type="AlphaFoldDB" id="A0ABD2ZQG4"/>
<dbReference type="Pfam" id="PF00514">
    <property type="entry name" value="Arm"/>
    <property type="match status" value="1"/>
</dbReference>
<evidence type="ECO:0000259" key="9">
    <source>
        <dbReference type="PROSITE" id="PS51698"/>
    </source>
</evidence>
<reference evidence="10 11" key="1">
    <citation type="submission" date="2024-11" db="EMBL/GenBank/DDBJ databases">
        <title>A near-complete genome assembly of Cinchona calisaya.</title>
        <authorList>
            <person name="Lian D.C."/>
            <person name="Zhao X.W."/>
            <person name="Wei L."/>
        </authorList>
    </citation>
    <scope>NUCLEOTIDE SEQUENCE [LARGE SCALE GENOMIC DNA]</scope>
    <source>
        <tissue evidence="10">Nenye</tissue>
    </source>
</reference>
<name>A0ABD2ZQG4_9GENT</name>